<dbReference type="HOGENOM" id="CLU_2293587_0_0_1"/>
<dbReference type="AlphaFoldDB" id="L8WSG4"/>
<comment type="caution">
    <text evidence="1">The sequence shown here is derived from an EMBL/GenBank/DDBJ whole genome shotgun (WGS) entry which is preliminary data.</text>
</comment>
<organism evidence="1 2">
    <name type="scientific">Thanatephorus cucumeris (strain AG1-IA)</name>
    <name type="common">Rice sheath blight fungus</name>
    <name type="synonym">Rhizoctonia solani</name>
    <dbReference type="NCBI Taxonomy" id="983506"/>
    <lineage>
        <taxon>Eukaryota</taxon>
        <taxon>Fungi</taxon>
        <taxon>Dikarya</taxon>
        <taxon>Basidiomycota</taxon>
        <taxon>Agaricomycotina</taxon>
        <taxon>Agaricomycetes</taxon>
        <taxon>Cantharellales</taxon>
        <taxon>Ceratobasidiaceae</taxon>
        <taxon>Rhizoctonia</taxon>
        <taxon>Rhizoctonia solani AG-1</taxon>
    </lineage>
</organism>
<dbReference type="Proteomes" id="UP000011668">
    <property type="component" value="Unassembled WGS sequence"/>
</dbReference>
<proteinExistence type="predicted"/>
<dbReference type="EMBL" id="AFRT01001636">
    <property type="protein sequence ID" value="ELU39737.1"/>
    <property type="molecule type" value="Genomic_DNA"/>
</dbReference>
<accession>L8WSG4</accession>
<sequence length="101" mass="11662">MHGATDDPDRIRNLLDQRWSYEPKSRPTASDVRDSVDVSLTSFHDSSMATSPHYCALKSEYGVSMTKHYRFRKLEWVCGWFLWPCETRAARAATNCGLELF</sequence>
<protein>
    <submittedName>
        <fullName evidence="1">Uncharacterized protein</fullName>
    </submittedName>
</protein>
<keyword evidence="2" id="KW-1185">Reference proteome</keyword>
<name>L8WSG4_THACA</name>
<evidence type="ECO:0000313" key="1">
    <source>
        <dbReference type="EMBL" id="ELU39737.1"/>
    </source>
</evidence>
<evidence type="ECO:0000313" key="2">
    <source>
        <dbReference type="Proteomes" id="UP000011668"/>
    </source>
</evidence>
<reference evidence="1 2" key="1">
    <citation type="journal article" date="2013" name="Nat. Commun.">
        <title>The evolution and pathogenic mechanisms of the rice sheath blight pathogen.</title>
        <authorList>
            <person name="Zheng A."/>
            <person name="Lin R."/>
            <person name="Xu L."/>
            <person name="Qin P."/>
            <person name="Tang C."/>
            <person name="Ai P."/>
            <person name="Zhang D."/>
            <person name="Liu Y."/>
            <person name="Sun Z."/>
            <person name="Feng H."/>
            <person name="Wang Y."/>
            <person name="Chen Y."/>
            <person name="Liang X."/>
            <person name="Fu R."/>
            <person name="Li Q."/>
            <person name="Zhang J."/>
            <person name="Yu X."/>
            <person name="Xie Z."/>
            <person name="Ding L."/>
            <person name="Guan P."/>
            <person name="Tang J."/>
            <person name="Liang Y."/>
            <person name="Wang S."/>
            <person name="Deng Q."/>
            <person name="Li S."/>
            <person name="Zhu J."/>
            <person name="Wang L."/>
            <person name="Liu H."/>
            <person name="Li P."/>
        </authorList>
    </citation>
    <scope>NUCLEOTIDE SEQUENCE [LARGE SCALE GENOMIC DNA]</scope>
    <source>
        <strain evidence="2">AG-1 IA</strain>
    </source>
</reference>
<gene>
    <name evidence="1" type="ORF">AG1IA_06237</name>
</gene>